<dbReference type="SUPFAM" id="SSF50494">
    <property type="entry name" value="Trypsin-like serine proteases"/>
    <property type="match status" value="1"/>
</dbReference>
<evidence type="ECO:0000259" key="2">
    <source>
        <dbReference type="PROSITE" id="PS50006"/>
    </source>
</evidence>
<sequence length="446" mass="47801">MFKKLFATLICFSITIFVFLGFSPNVTVFGDTASPSKIQEARKGVVMVYCDNGKESGMGSGFVVGRTGSPAKYVVTNFHVIEGNPQSIYVVISTDVLIKAKPIIMSPTGDYAVLEMEKELHDRIPLPILKSDTVSVAQKVYALGFPGAAAAIEDKNTWAPDDVTVSSGIISKEITVNGVGTYQIDVSINPGNSGGPLITEDGAVIGINRFGAKNATNINGAIKIDEIIASLNSLNVPYELYKAPENNSNNSTATVTTPSQPAKAVTEPEKKSVGVTGFIKANWILILAGAVVLIVIIVVVMLLSRKSKGVASKAQGFSGEQQISPQPVIHKSTPVYQSNRSFGIYGVSGYYQNKSFSLMKGKLVIGRDYNVCSVVYPADTAGISSVHCEVNYDADSNKCVLVDRGSTYGTFLSNGEKLMKGRPYYLGPHDSFYLASPANKFEIREI</sequence>
<organism evidence="3 4">
    <name type="scientific">Clostridium fungisolvens</name>
    <dbReference type="NCBI Taxonomy" id="1604897"/>
    <lineage>
        <taxon>Bacteria</taxon>
        <taxon>Bacillati</taxon>
        <taxon>Bacillota</taxon>
        <taxon>Clostridia</taxon>
        <taxon>Eubacteriales</taxon>
        <taxon>Clostridiaceae</taxon>
        <taxon>Clostridium</taxon>
    </lineage>
</organism>
<comment type="caution">
    <text evidence="3">The sequence shown here is derived from an EMBL/GenBank/DDBJ whole genome shotgun (WGS) entry which is preliminary data.</text>
</comment>
<dbReference type="PANTHER" id="PTHR43019:SF23">
    <property type="entry name" value="PROTEASE DO-LIKE 5, CHLOROPLASTIC"/>
    <property type="match status" value="1"/>
</dbReference>
<dbReference type="InterPro" id="IPR043504">
    <property type="entry name" value="Peptidase_S1_PA_chymotrypsin"/>
</dbReference>
<dbReference type="SUPFAM" id="SSF49879">
    <property type="entry name" value="SMAD/FHA domain"/>
    <property type="match status" value="1"/>
</dbReference>
<proteinExistence type="predicted"/>
<dbReference type="PROSITE" id="PS50006">
    <property type="entry name" value="FHA_DOMAIN"/>
    <property type="match status" value="1"/>
</dbReference>
<dbReference type="RefSeq" id="WP_183276988.1">
    <property type="nucleotide sequence ID" value="NZ_BLZR01000001.1"/>
</dbReference>
<protein>
    <recommendedName>
        <fullName evidence="2">FHA domain-containing protein</fullName>
    </recommendedName>
</protein>
<feature type="domain" description="FHA" evidence="2">
    <location>
        <begin position="363"/>
        <end position="417"/>
    </location>
</feature>
<reference evidence="3 4" key="1">
    <citation type="submission" date="2020-07" db="EMBL/GenBank/DDBJ databases">
        <title>A new beta-1,3-glucan-decomposing anaerobic bacterium isolated from anoxic soil subjected to biological soil disinfestation.</title>
        <authorList>
            <person name="Ueki A."/>
            <person name="Tonouchi A."/>
        </authorList>
    </citation>
    <scope>NUCLEOTIDE SEQUENCE [LARGE SCALE GENOMIC DNA]</scope>
    <source>
        <strain evidence="3 4">TW1</strain>
    </source>
</reference>
<keyword evidence="1" id="KW-0812">Transmembrane</keyword>
<name>A0A6V8SE47_9CLOT</name>
<dbReference type="Pfam" id="PF13365">
    <property type="entry name" value="Trypsin_2"/>
    <property type="match status" value="1"/>
</dbReference>
<dbReference type="Gene3D" id="2.60.200.20">
    <property type="match status" value="1"/>
</dbReference>
<dbReference type="GO" id="GO:0006508">
    <property type="term" value="P:proteolysis"/>
    <property type="evidence" value="ECO:0007669"/>
    <property type="project" value="InterPro"/>
</dbReference>
<keyword evidence="1" id="KW-1133">Transmembrane helix</keyword>
<dbReference type="PANTHER" id="PTHR43019">
    <property type="entry name" value="SERINE ENDOPROTEASE DEGS"/>
    <property type="match status" value="1"/>
</dbReference>
<evidence type="ECO:0000256" key="1">
    <source>
        <dbReference type="SAM" id="Phobius"/>
    </source>
</evidence>
<keyword evidence="4" id="KW-1185">Reference proteome</keyword>
<gene>
    <name evidence="3" type="ORF">bsdtw1_01567</name>
</gene>
<dbReference type="Pfam" id="PF00498">
    <property type="entry name" value="FHA"/>
    <property type="match status" value="1"/>
</dbReference>
<dbReference type="AlphaFoldDB" id="A0A6V8SE47"/>
<dbReference type="GO" id="GO:0004252">
    <property type="term" value="F:serine-type endopeptidase activity"/>
    <property type="evidence" value="ECO:0007669"/>
    <property type="project" value="InterPro"/>
</dbReference>
<dbReference type="InterPro" id="IPR000253">
    <property type="entry name" value="FHA_dom"/>
</dbReference>
<dbReference type="Gene3D" id="2.40.10.10">
    <property type="entry name" value="Trypsin-like serine proteases"/>
    <property type="match status" value="2"/>
</dbReference>
<dbReference type="InterPro" id="IPR008984">
    <property type="entry name" value="SMAD_FHA_dom_sf"/>
</dbReference>
<dbReference type="PRINTS" id="PR00834">
    <property type="entry name" value="PROTEASES2C"/>
</dbReference>
<feature type="transmembrane region" description="Helical" evidence="1">
    <location>
        <begin position="283"/>
        <end position="303"/>
    </location>
</feature>
<evidence type="ECO:0000313" key="3">
    <source>
        <dbReference type="EMBL" id="GFP75487.1"/>
    </source>
</evidence>
<dbReference type="EMBL" id="BLZR01000001">
    <property type="protein sequence ID" value="GFP75487.1"/>
    <property type="molecule type" value="Genomic_DNA"/>
</dbReference>
<accession>A0A6V8SE47</accession>
<dbReference type="Proteomes" id="UP000580568">
    <property type="component" value="Unassembled WGS sequence"/>
</dbReference>
<dbReference type="InterPro" id="IPR009003">
    <property type="entry name" value="Peptidase_S1_PA"/>
</dbReference>
<keyword evidence="1" id="KW-0472">Membrane</keyword>
<dbReference type="CDD" id="cd00060">
    <property type="entry name" value="FHA"/>
    <property type="match status" value="1"/>
</dbReference>
<dbReference type="InterPro" id="IPR001940">
    <property type="entry name" value="Peptidase_S1C"/>
</dbReference>
<evidence type="ECO:0000313" key="4">
    <source>
        <dbReference type="Proteomes" id="UP000580568"/>
    </source>
</evidence>